<dbReference type="RefSeq" id="WP_075117543.1">
    <property type="nucleotide sequence ID" value="NZ_MSCT01000004.1"/>
</dbReference>
<name>A0A1Q8EWM3_9PSED</name>
<dbReference type="Proteomes" id="UP000185578">
    <property type="component" value="Unassembled WGS sequence"/>
</dbReference>
<gene>
    <name evidence="1" type="ORF">BTN82_02155</name>
</gene>
<keyword evidence="1" id="KW-0418">Kinase</keyword>
<dbReference type="Pfam" id="PF06293">
    <property type="entry name" value="Kdo"/>
    <property type="match status" value="1"/>
</dbReference>
<dbReference type="GO" id="GO:0016301">
    <property type="term" value="F:kinase activity"/>
    <property type="evidence" value="ECO:0007669"/>
    <property type="project" value="UniProtKB-KW"/>
</dbReference>
<accession>A0A1Q8EWM3</accession>
<dbReference type="AlphaFoldDB" id="A0A1Q8EWM3"/>
<evidence type="ECO:0000313" key="2">
    <source>
        <dbReference type="Proteomes" id="UP000185578"/>
    </source>
</evidence>
<comment type="caution">
    <text evidence="1">The sequence shown here is derived from an EMBL/GenBank/DDBJ whole genome shotgun (WGS) entry which is preliminary data.</text>
</comment>
<dbReference type="SUPFAM" id="SSF56112">
    <property type="entry name" value="Protein kinase-like (PK-like)"/>
    <property type="match status" value="1"/>
</dbReference>
<dbReference type="EMBL" id="MSCT01000004">
    <property type="protein sequence ID" value="OLF56198.1"/>
    <property type="molecule type" value="Genomic_DNA"/>
</dbReference>
<sequence>MTDYLAAEDRALLERHGLASFDALWAKQLDAVDEPNTAGGGWSSVYRLDLEGHGYYLKRQSNYLTRTLHRPFGEPTFAREFRNISRYRQLGIPALQAVFFGERKVAGETRAILLTRALDGWNDLDSLLQQWSQLSEAQHAAILRACGLLARQLHGLRQVHGCFYPKHIFLRATGDGYQAQLIDLEKTRPLLFGQRDRVKDLEPLLRRAPAWGEDDVRALLATYLEQPRDSTLVDAWLDRLSARRSHKETR</sequence>
<dbReference type="PIRSF" id="PIRSF026326">
    <property type="entry name" value="InaA"/>
    <property type="match status" value="1"/>
</dbReference>
<organism evidence="1 2">
    <name type="scientific">Pseudomonas chlororaphis</name>
    <dbReference type="NCBI Taxonomy" id="587753"/>
    <lineage>
        <taxon>Bacteria</taxon>
        <taxon>Pseudomonadati</taxon>
        <taxon>Pseudomonadota</taxon>
        <taxon>Gammaproteobacteria</taxon>
        <taxon>Pseudomonadales</taxon>
        <taxon>Pseudomonadaceae</taxon>
        <taxon>Pseudomonas</taxon>
    </lineage>
</organism>
<dbReference type="OrthoDB" id="5405319at2"/>
<evidence type="ECO:0000313" key="1">
    <source>
        <dbReference type="EMBL" id="OLF56198.1"/>
    </source>
</evidence>
<reference evidence="1 2" key="1">
    <citation type="submission" date="2016-12" db="EMBL/GenBank/DDBJ databases">
        <authorList>
            <person name="Song W.-J."/>
            <person name="Kurnit D.M."/>
        </authorList>
    </citation>
    <scope>NUCLEOTIDE SEQUENCE [LARGE SCALE GENOMIC DNA]</scope>
    <source>
        <strain evidence="1 2">PCL1601</strain>
    </source>
</reference>
<dbReference type="InterPro" id="IPR027023">
    <property type="entry name" value="Put_LipoPS_kinase_InaA"/>
</dbReference>
<keyword evidence="1" id="KW-0808">Transferase</keyword>
<proteinExistence type="predicted"/>
<dbReference type="InterPro" id="IPR011009">
    <property type="entry name" value="Kinase-like_dom_sf"/>
</dbReference>
<protein>
    <submittedName>
        <fullName evidence="1">Lipopolysaccharide kinase</fullName>
    </submittedName>
</protein>